<accession>A0A7I9WHF9</accession>
<dbReference type="PANTHER" id="PTHR43709:SF2">
    <property type="entry name" value="DUF453 DOMAIN PROTEIN (AFU_ORTHOLOGUE AFUA_6G00360)"/>
    <property type="match status" value="1"/>
</dbReference>
<keyword evidence="2 3" id="KW-0413">Isomerase</keyword>
<dbReference type="InterPro" id="IPR007400">
    <property type="entry name" value="PrpF-like"/>
</dbReference>
<comment type="similarity">
    <text evidence="1">Belongs to the PrpF family.</text>
</comment>
<dbReference type="GO" id="GO:0016853">
    <property type="term" value="F:isomerase activity"/>
    <property type="evidence" value="ECO:0007669"/>
    <property type="project" value="UniProtKB-KW"/>
</dbReference>
<dbReference type="PANTHER" id="PTHR43709">
    <property type="entry name" value="ACONITATE ISOMERASE-RELATED"/>
    <property type="match status" value="1"/>
</dbReference>
<reference evidence="3 4" key="1">
    <citation type="journal article" date="2019" name="Emerg. Microbes Infect.">
        <title>Comprehensive subspecies identification of 175 nontuberculous mycobacteria species based on 7547 genomic profiles.</title>
        <authorList>
            <person name="Matsumoto Y."/>
            <person name="Kinjo T."/>
            <person name="Motooka D."/>
            <person name="Nabeya D."/>
            <person name="Jung N."/>
            <person name="Uechi K."/>
            <person name="Horii T."/>
            <person name="Iida T."/>
            <person name="Fujita J."/>
            <person name="Nakamura S."/>
        </authorList>
    </citation>
    <scope>NUCLEOTIDE SEQUENCE [LARGE SCALE GENOMIC DNA]</scope>
    <source>
        <strain evidence="3 4">JCM 13392</strain>
    </source>
</reference>
<evidence type="ECO:0000313" key="3">
    <source>
        <dbReference type="EMBL" id="GFG56717.1"/>
    </source>
</evidence>
<sequence>MVESTRITTWQRSVPVAIIRGGTSKGLYFHARDLPPAGAERDRLLLRIMGSPDVLQIDGLGGSRAITSKVAVIARSQDPGVDVDYTFAQVSVDEPVVQWDGNCGNISAGVGPFAIDEGLVAATEGTTRVRILNTNTGRLITAYVPVENGRHAVRGDFVIPGVPGSGSEIVMDWSATVGAHTGKLLPTGHPVDVLTLDDQTSVPVTICDVGNPVVWVPAQYLGAQGNESKSTIDESEALRQKLAEIRSRAAELLGFSASWKEAGRQSPALPLVGMIAPARDYLAMNGTAIDRNAMDLNVRLMFMGRLHESLAGTASVNLAAASRVQGSTVAAVTENSHSEVLRAGHPSGVMEISVRCDTSGDNAVPTFSILGISRTSRRIADARVYVPE</sequence>
<evidence type="ECO:0000313" key="4">
    <source>
        <dbReference type="Proteomes" id="UP000465241"/>
    </source>
</evidence>
<gene>
    <name evidence="3" type="primary">yraM</name>
    <name evidence="3" type="ORF">MMUR_08530</name>
</gene>
<dbReference type="AlphaFoldDB" id="A0A7I9WHF9"/>
<evidence type="ECO:0000256" key="2">
    <source>
        <dbReference type="ARBA" id="ARBA00023235"/>
    </source>
</evidence>
<dbReference type="Proteomes" id="UP000465241">
    <property type="component" value="Unassembled WGS sequence"/>
</dbReference>
<keyword evidence="4" id="KW-1185">Reference proteome</keyword>
<organism evidence="3 4">
    <name type="scientific">Mycolicibacterium murale</name>
    <dbReference type="NCBI Taxonomy" id="182220"/>
    <lineage>
        <taxon>Bacteria</taxon>
        <taxon>Bacillati</taxon>
        <taxon>Actinomycetota</taxon>
        <taxon>Actinomycetes</taxon>
        <taxon>Mycobacteriales</taxon>
        <taxon>Mycobacteriaceae</taxon>
        <taxon>Mycolicibacterium</taxon>
    </lineage>
</organism>
<dbReference type="Gene3D" id="3.10.310.10">
    <property type="entry name" value="Diaminopimelate Epimerase, Chain A, domain 1"/>
    <property type="match status" value="2"/>
</dbReference>
<protein>
    <submittedName>
        <fullName evidence="3">Putative isomerase YraM</fullName>
    </submittedName>
</protein>
<proteinExistence type="inferred from homology"/>
<name>A0A7I9WHF9_9MYCO</name>
<dbReference type="EMBL" id="BLKT01000003">
    <property type="protein sequence ID" value="GFG56717.1"/>
    <property type="molecule type" value="Genomic_DNA"/>
</dbReference>
<dbReference type="Pfam" id="PF04303">
    <property type="entry name" value="PrpF"/>
    <property type="match status" value="1"/>
</dbReference>
<evidence type="ECO:0000256" key="1">
    <source>
        <dbReference type="ARBA" id="ARBA00007673"/>
    </source>
</evidence>
<comment type="caution">
    <text evidence="3">The sequence shown here is derived from an EMBL/GenBank/DDBJ whole genome shotgun (WGS) entry which is preliminary data.</text>
</comment>
<dbReference type="SUPFAM" id="SSF54506">
    <property type="entry name" value="Diaminopimelate epimerase-like"/>
    <property type="match status" value="2"/>
</dbReference>